<organism evidence="8 9">
    <name type="scientific">Pandoraea terrae</name>
    <dbReference type="NCBI Taxonomy" id="1537710"/>
    <lineage>
        <taxon>Bacteria</taxon>
        <taxon>Pseudomonadati</taxon>
        <taxon>Pseudomonadota</taxon>
        <taxon>Betaproteobacteria</taxon>
        <taxon>Burkholderiales</taxon>
        <taxon>Burkholderiaceae</taxon>
        <taxon>Pandoraea</taxon>
    </lineage>
</organism>
<evidence type="ECO:0000313" key="8">
    <source>
        <dbReference type="EMBL" id="VVD68232.1"/>
    </source>
</evidence>
<keyword evidence="5" id="KW-0135">Cellulose biosynthesis</keyword>
<evidence type="ECO:0000259" key="7">
    <source>
        <dbReference type="Pfam" id="PF05420"/>
    </source>
</evidence>
<dbReference type="OrthoDB" id="174989at2"/>
<dbReference type="PANTHER" id="PTHR45586:SF1">
    <property type="entry name" value="LIPOPOLYSACCHARIDE ASSEMBLY PROTEIN B"/>
    <property type="match status" value="1"/>
</dbReference>
<keyword evidence="2" id="KW-0732">Signal</keyword>
<evidence type="ECO:0000256" key="6">
    <source>
        <dbReference type="PROSITE-ProRule" id="PRU00339"/>
    </source>
</evidence>
<dbReference type="InterPro" id="IPR051012">
    <property type="entry name" value="CellSynth/LPSAsmb/PSIAsmb"/>
</dbReference>
<dbReference type="PANTHER" id="PTHR45586">
    <property type="entry name" value="TPR REPEAT-CONTAINING PROTEIN PA4667"/>
    <property type="match status" value="1"/>
</dbReference>
<evidence type="ECO:0000256" key="2">
    <source>
        <dbReference type="ARBA" id="ARBA00022729"/>
    </source>
</evidence>
<evidence type="ECO:0000313" key="9">
    <source>
        <dbReference type="Proteomes" id="UP000414233"/>
    </source>
</evidence>
<gene>
    <name evidence="8" type="primary">acsC</name>
    <name evidence="8" type="ORF">PTE30175_00432</name>
</gene>
<proteinExistence type="predicted"/>
<evidence type="ECO:0000256" key="3">
    <source>
        <dbReference type="ARBA" id="ARBA00022737"/>
    </source>
</evidence>
<dbReference type="GO" id="GO:0019867">
    <property type="term" value="C:outer membrane"/>
    <property type="evidence" value="ECO:0007669"/>
    <property type="project" value="InterPro"/>
</dbReference>
<evidence type="ECO:0000256" key="4">
    <source>
        <dbReference type="ARBA" id="ARBA00022803"/>
    </source>
</evidence>
<keyword evidence="3" id="KW-0677">Repeat</keyword>
<protein>
    <submittedName>
        <fullName evidence="8">Cellulose synthase operon protein C</fullName>
    </submittedName>
</protein>
<dbReference type="EMBL" id="CABPRZ010000002">
    <property type="protein sequence ID" value="VVD68232.1"/>
    <property type="molecule type" value="Genomic_DNA"/>
</dbReference>
<name>A0A5E4S0J4_9BURK</name>
<dbReference type="GO" id="GO:0030244">
    <property type="term" value="P:cellulose biosynthetic process"/>
    <property type="evidence" value="ECO:0007669"/>
    <property type="project" value="UniProtKB-KW"/>
</dbReference>
<sequence>MRHTLIRSACVACLLAGAADWEPVRAQPAAPAGVTAGQNPEVKRLMSSASLWHAHHRNDLSRDALRKILLVQPDQPQALALLGQIEIEENRPADAARYLQTLRARHPDAPETRTLGDVVRVNTTDRQRLAKARLLSRSGQVESAFAEYKALFPDGPPAGDLGIEYYRAQANAANGWNPAREGLSKLAQSSPEDPRAAQVLAELMIDRPATRLAGTRMAADLAARPEADVKVLLPLWQRGLSRADGNPAWLPLYQRYLALAPGDADIRAAYEKYSVQAAARHRLQADPAYQHQQKGIAALEKGRLDEAEKALDSARSQRPNDGELLGTLGLVKMRRGDHRDAANLFEQALHKDPGNARKWRSLLTTARFWAAMADARDARDAGRYAEADRYARSALAIDPGNADGLALLGSIASDDKRDIDAESLFQQALKAEPGNDSALRGLVSLYARQHRREALMTLLGDQRRRFPNDAARFDRAEAAALADEADTQIAQGLNGPALANLERSVTLDPKAPWTRYALASHYRRMRLPEIGRQVMEEGGRQPLEPDDMAQMRYAQAVYLNVIDDEGGALATLAQIPPAQLTAAMTRLQTTLAIRDLARQGRESRAAGDAEASAQQFAKAVSMAGDDPEFIGEVARSLVASGAPDQGLALMRQWLDAHADTPQPAAQMRYAALLSQAGRNDDLRAWLANLDPAKLDAAQRAEWQDLGDRLALRTADQQRVLGKFDDARNTLDPLLSRSPPDRRSQAALADLYFDERRFADAKKVSISLLEQDPQDQDARLALVRTLYEMQEDDAASQLLARVLTETPEDDAATRLGAARRLTAMQRYDEAAALTDGLQARFPNNPSITVQRGRIAQSRGNYREANGWYVQARAAEIAQGVLPDLDGLTSAQSAIESLASRRQSYVASGYEVDTKKGDGGISMFNTRAIPLYGQYAVGYDGHVFAQTDTVSADAGDLPLNGSSQYGVLPLLGATAFKAFAAANGVVIGPNPDFGAKRITAHGQALMVGYRNDWLRADVGSTPIGFPVSYLTGGLRFFGNRGRYDYWVDVSRRSVTGSMLSYAGAFVPLPTGFGLPEVKWGGVRRDALTFHGSRDFPHYGVFAEASVARLTGENVLDNSEISARGGIDVPLVRRPDTRVNTGVTLFVDSFKENERFYTYGHGGYYSPQTYVSFTLPIEWYGRTTHWSYYLRGSVSLSQSHEKSMPFFPTNTALQALSDNATYGSGGGFGVGFSVTARAEYWFNRRWVMGGQVQFERSDYYAPNRFLLYLRYYIDARRGEVPMPPSPVRPIWSY</sequence>
<dbReference type="Proteomes" id="UP000414233">
    <property type="component" value="Unassembled WGS sequence"/>
</dbReference>
<dbReference type="UniPathway" id="UPA00694"/>
<dbReference type="PROSITE" id="PS50005">
    <property type="entry name" value="TPR"/>
    <property type="match status" value="1"/>
</dbReference>
<evidence type="ECO:0000256" key="1">
    <source>
        <dbReference type="ARBA" id="ARBA00005186"/>
    </source>
</evidence>
<dbReference type="InterPro" id="IPR011990">
    <property type="entry name" value="TPR-like_helical_dom_sf"/>
</dbReference>
<dbReference type="InterPro" id="IPR019734">
    <property type="entry name" value="TPR_rpt"/>
</dbReference>
<evidence type="ECO:0000256" key="5">
    <source>
        <dbReference type="ARBA" id="ARBA00022916"/>
    </source>
</evidence>
<feature type="domain" description="Cellulose synthase operon C C-terminal" evidence="7">
    <location>
        <begin position="923"/>
        <end position="1270"/>
    </location>
</feature>
<dbReference type="RefSeq" id="WP_150695423.1">
    <property type="nucleotide sequence ID" value="NZ_CABPRZ010000002.1"/>
</dbReference>
<comment type="pathway">
    <text evidence="1">Glycan metabolism; bacterial cellulose biosynthesis.</text>
</comment>
<dbReference type="Gene3D" id="1.25.40.10">
    <property type="entry name" value="Tetratricopeptide repeat domain"/>
    <property type="match status" value="5"/>
</dbReference>
<dbReference type="SMART" id="SM00028">
    <property type="entry name" value="TPR"/>
    <property type="match status" value="8"/>
</dbReference>
<dbReference type="SUPFAM" id="SSF48452">
    <property type="entry name" value="TPR-like"/>
    <property type="match status" value="3"/>
</dbReference>
<keyword evidence="4 6" id="KW-0802">TPR repeat</keyword>
<dbReference type="Pfam" id="PF14559">
    <property type="entry name" value="TPR_19"/>
    <property type="match status" value="2"/>
</dbReference>
<dbReference type="InterPro" id="IPR008410">
    <property type="entry name" value="BCSC_C"/>
</dbReference>
<keyword evidence="9" id="KW-1185">Reference proteome</keyword>
<dbReference type="PRINTS" id="PR01441">
    <property type="entry name" value="CELLSNTHASEC"/>
</dbReference>
<reference evidence="8 9" key="1">
    <citation type="submission" date="2019-08" db="EMBL/GenBank/DDBJ databases">
        <authorList>
            <person name="Peeters C."/>
        </authorList>
    </citation>
    <scope>NUCLEOTIDE SEQUENCE [LARGE SCALE GENOMIC DNA]</scope>
    <source>
        <strain evidence="8 9">LMG 30175</strain>
    </source>
</reference>
<dbReference type="Pfam" id="PF13432">
    <property type="entry name" value="TPR_16"/>
    <property type="match status" value="1"/>
</dbReference>
<dbReference type="GO" id="GO:0006011">
    <property type="term" value="P:UDP-alpha-D-glucose metabolic process"/>
    <property type="evidence" value="ECO:0007669"/>
    <property type="project" value="InterPro"/>
</dbReference>
<feature type="repeat" description="TPR" evidence="6">
    <location>
        <begin position="322"/>
        <end position="355"/>
    </location>
</feature>
<dbReference type="InterPro" id="IPR003921">
    <property type="entry name" value="Cell_synth_C"/>
</dbReference>
<accession>A0A5E4S0J4</accession>
<dbReference type="Pfam" id="PF05420">
    <property type="entry name" value="BCSC_C"/>
    <property type="match status" value="1"/>
</dbReference>